<evidence type="ECO:0000313" key="1">
    <source>
        <dbReference type="EMBL" id="AYP68181.1"/>
    </source>
</evidence>
<dbReference type="EMBL" id="MH884508">
    <property type="protein sequence ID" value="AYP68181.1"/>
    <property type="molecule type" value="Genomic_DNA"/>
</dbReference>
<protein>
    <submittedName>
        <fullName evidence="1">Uncharacterized protein</fullName>
    </submittedName>
</protein>
<gene>
    <name evidence="1" type="ORF">vBBcoS136_00049</name>
</gene>
<reference evidence="1 2" key="1">
    <citation type="submission" date="2018-09" db="EMBL/GenBank/DDBJ databases">
        <title>Comparative Genomic Analysis of Eight Novel Haloalkaliphilic Bacteriophages from Lake Elmenteita, Kenya.</title>
        <authorList>
            <person name="Akhwale J.K."/>
        </authorList>
    </citation>
    <scope>NUCLEOTIDE SEQUENCE [LARGE SCALE GENOMIC DNA]</scope>
</reference>
<sequence>MNNEIALKILDILESLDNRITQVEQSLENIQVDNHYFMSWGSDKQAIDEIKKLITG</sequence>
<dbReference type="Proteomes" id="UP000274199">
    <property type="component" value="Segment"/>
</dbReference>
<accession>A0A3G3BVK3</accession>
<organism evidence="1 2">
    <name type="scientific">Bacillus phage vB_BcoS-136</name>
    <dbReference type="NCBI Taxonomy" id="2419619"/>
    <lineage>
        <taxon>Viruses</taxon>
        <taxon>Duplodnaviria</taxon>
        <taxon>Heunggongvirae</taxon>
        <taxon>Uroviricota</taxon>
        <taxon>Caudoviricetes</taxon>
        <taxon>Heleneionescovirinae</taxon>
        <taxon>Kenyattavirus</taxon>
        <taxon>Kenyattavirus kv136</taxon>
    </lineage>
</organism>
<name>A0A3G3BVK3_9CAUD</name>
<evidence type="ECO:0000313" key="2">
    <source>
        <dbReference type="Proteomes" id="UP000274199"/>
    </source>
</evidence>
<proteinExistence type="predicted"/>
<keyword evidence="2" id="KW-1185">Reference proteome</keyword>